<dbReference type="Proteomes" id="UP001327560">
    <property type="component" value="Chromosome 4"/>
</dbReference>
<name>A0AAQ3KGC9_9LILI</name>
<gene>
    <name evidence="3" type="ORF">Cni_G14416</name>
</gene>
<sequence>MGDKSRAKGDIFSPSPKTLVPPPPPPDPPDWNRPPSSSPPLRCASSHSPSGSRSSSNISWTQILKGENPNPKILPGTISSSAALVSLQRIQHQSTIRVLFTADQLQSWSQPWEASLIGKFLGKAPLLLLVRRWVDRLWSNSGFYSILDLEDEFFVFRFNNLSSTSNIFSSSPWSLCWDIIRLIPWRAFFQPWLERITTTPVWIRLHGLPLELWNSDSINLIASGLAFELDQRGTGVR</sequence>
<reference evidence="3 4" key="1">
    <citation type="submission" date="2023-10" db="EMBL/GenBank/DDBJ databases">
        <title>Chromosome-scale genome assembly provides insights into flower coloration mechanisms of Canna indica.</title>
        <authorList>
            <person name="Li C."/>
        </authorList>
    </citation>
    <scope>NUCLEOTIDE SEQUENCE [LARGE SCALE GENOMIC DNA]</scope>
    <source>
        <tissue evidence="3">Flower</tissue>
    </source>
</reference>
<dbReference type="AlphaFoldDB" id="A0AAQ3KGC9"/>
<evidence type="ECO:0000259" key="2">
    <source>
        <dbReference type="Pfam" id="PF14111"/>
    </source>
</evidence>
<feature type="compositionally biased region" description="Low complexity" evidence="1">
    <location>
        <begin position="45"/>
        <end position="58"/>
    </location>
</feature>
<feature type="region of interest" description="Disordered" evidence="1">
    <location>
        <begin position="1"/>
        <end position="58"/>
    </location>
</feature>
<dbReference type="EMBL" id="CP136893">
    <property type="protein sequence ID" value="WOL05687.1"/>
    <property type="molecule type" value="Genomic_DNA"/>
</dbReference>
<proteinExistence type="predicted"/>
<dbReference type="PANTHER" id="PTHR31286:SF99">
    <property type="entry name" value="DUF4283 DOMAIN-CONTAINING PROTEIN"/>
    <property type="match status" value="1"/>
</dbReference>
<protein>
    <recommendedName>
        <fullName evidence="2">DUF4283 domain-containing protein</fullName>
    </recommendedName>
</protein>
<accession>A0AAQ3KGC9</accession>
<dbReference type="InterPro" id="IPR040256">
    <property type="entry name" value="At4g02000-like"/>
</dbReference>
<evidence type="ECO:0000256" key="1">
    <source>
        <dbReference type="SAM" id="MobiDB-lite"/>
    </source>
</evidence>
<dbReference type="PANTHER" id="PTHR31286">
    <property type="entry name" value="GLYCINE-RICH CELL WALL STRUCTURAL PROTEIN 1.8-LIKE"/>
    <property type="match status" value="1"/>
</dbReference>
<evidence type="ECO:0000313" key="3">
    <source>
        <dbReference type="EMBL" id="WOL05687.1"/>
    </source>
</evidence>
<feature type="compositionally biased region" description="Pro residues" evidence="1">
    <location>
        <begin position="19"/>
        <end position="38"/>
    </location>
</feature>
<dbReference type="InterPro" id="IPR025558">
    <property type="entry name" value="DUF4283"/>
</dbReference>
<evidence type="ECO:0000313" key="4">
    <source>
        <dbReference type="Proteomes" id="UP001327560"/>
    </source>
</evidence>
<dbReference type="Pfam" id="PF14111">
    <property type="entry name" value="DUF4283"/>
    <property type="match status" value="1"/>
</dbReference>
<organism evidence="3 4">
    <name type="scientific">Canna indica</name>
    <name type="common">Indian-shot</name>
    <dbReference type="NCBI Taxonomy" id="4628"/>
    <lineage>
        <taxon>Eukaryota</taxon>
        <taxon>Viridiplantae</taxon>
        <taxon>Streptophyta</taxon>
        <taxon>Embryophyta</taxon>
        <taxon>Tracheophyta</taxon>
        <taxon>Spermatophyta</taxon>
        <taxon>Magnoliopsida</taxon>
        <taxon>Liliopsida</taxon>
        <taxon>Zingiberales</taxon>
        <taxon>Cannaceae</taxon>
        <taxon>Canna</taxon>
    </lineage>
</organism>
<feature type="domain" description="DUF4283" evidence="2">
    <location>
        <begin position="112"/>
        <end position="192"/>
    </location>
</feature>
<keyword evidence="4" id="KW-1185">Reference proteome</keyword>